<protein>
    <submittedName>
        <fullName evidence="1">Uncharacterized protein</fullName>
    </submittedName>
</protein>
<feature type="non-terminal residue" evidence="1">
    <location>
        <position position="54"/>
    </location>
</feature>
<sequence length="54" mass="6102">KRESIAKIPLQMFWYNKVEITHATKCTMTAPLEIHVPPLPPPPPPLPQQQSTTV</sequence>
<gene>
    <name evidence="1" type="ORF">SMN809_LOCUS56295</name>
</gene>
<proteinExistence type="predicted"/>
<accession>A0A8S3D836</accession>
<dbReference type="AlphaFoldDB" id="A0A8S3D836"/>
<reference evidence="1" key="1">
    <citation type="submission" date="2021-02" db="EMBL/GenBank/DDBJ databases">
        <authorList>
            <person name="Nowell W R."/>
        </authorList>
    </citation>
    <scope>NUCLEOTIDE SEQUENCE</scope>
</reference>
<dbReference type="Proteomes" id="UP000676336">
    <property type="component" value="Unassembled WGS sequence"/>
</dbReference>
<dbReference type="EMBL" id="CAJOBI010200831">
    <property type="protein sequence ID" value="CAF4991216.1"/>
    <property type="molecule type" value="Genomic_DNA"/>
</dbReference>
<organism evidence="1 2">
    <name type="scientific">Rotaria magnacalcarata</name>
    <dbReference type="NCBI Taxonomy" id="392030"/>
    <lineage>
        <taxon>Eukaryota</taxon>
        <taxon>Metazoa</taxon>
        <taxon>Spiralia</taxon>
        <taxon>Gnathifera</taxon>
        <taxon>Rotifera</taxon>
        <taxon>Eurotatoria</taxon>
        <taxon>Bdelloidea</taxon>
        <taxon>Philodinida</taxon>
        <taxon>Philodinidae</taxon>
        <taxon>Rotaria</taxon>
    </lineage>
</organism>
<feature type="non-terminal residue" evidence="1">
    <location>
        <position position="1"/>
    </location>
</feature>
<name>A0A8S3D836_9BILA</name>
<evidence type="ECO:0000313" key="1">
    <source>
        <dbReference type="EMBL" id="CAF4991216.1"/>
    </source>
</evidence>
<evidence type="ECO:0000313" key="2">
    <source>
        <dbReference type="Proteomes" id="UP000676336"/>
    </source>
</evidence>
<comment type="caution">
    <text evidence="1">The sequence shown here is derived from an EMBL/GenBank/DDBJ whole genome shotgun (WGS) entry which is preliminary data.</text>
</comment>